<protein>
    <recommendedName>
        <fullName evidence="1">T6SS Transcription factor RovC-like DNA binding domain-containing protein</fullName>
    </recommendedName>
</protein>
<keyword evidence="3" id="KW-1185">Reference proteome</keyword>
<organism evidence="2 3">
    <name type="scientific">Sphingobium baderi</name>
    <dbReference type="NCBI Taxonomy" id="1332080"/>
    <lineage>
        <taxon>Bacteria</taxon>
        <taxon>Pseudomonadati</taxon>
        <taxon>Pseudomonadota</taxon>
        <taxon>Alphaproteobacteria</taxon>
        <taxon>Sphingomonadales</taxon>
        <taxon>Sphingomonadaceae</taxon>
        <taxon>Sphingobium</taxon>
    </lineage>
</organism>
<dbReference type="Proteomes" id="UP000056968">
    <property type="component" value="Chromosome"/>
</dbReference>
<dbReference type="STRING" id="1332080.ATN00_12180"/>
<dbReference type="EMBL" id="CP013264">
    <property type="protein sequence ID" value="ALR20943.1"/>
    <property type="molecule type" value="Genomic_DNA"/>
</dbReference>
<evidence type="ECO:0000259" key="1">
    <source>
        <dbReference type="Pfam" id="PF10074"/>
    </source>
</evidence>
<dbReference type="InterPro" id="IPR018754">
    <property type="entry name" value="RovC-like_DNA-bd"/>
</dbReference>
<gene>
    <name evidence="2" type="ORF">ATN00_12180</name>
</gene>
<dbReference type="KEGG" id="sbd:ATN00_12180"/>
<evidence type="ECO:0000313" key="3">
    <source>
        <dbReference type="Proteomes" id="UP000056968"/>
    </source>
</evidence>
<feature type="domain" description="T6SS Transcription factor RovC-like DNA binding" evidence="1">
    <location>
        <begin position="50"/>
        <end position="156"/>
    </location>
</feature>
<dbReference type="Pfam" id="PF10074">
    <property type="entry name" value="RovC_DNA-bd"/>
    <property type="match status" value="1"/>
</dbReference>
<proteinExistence type="predicted"/>
<name>A0A0S3EZS2_9SPHN</name>
<accession>A0A0S3EZS2</accession>
<reference evidence="2 3" key="1">
    <citation type="submission" date="2015-11" db="EMBL/GenBank/DDBJ databases">
        <title>A Two-component Flavoprotein Monooxygenase System MeaXY Responsible for para-Hydroxylation of 2-Methyl-6-ethylaniline and 2,6-Diethylaniline in Sphingobium baderi DE-13.</title>
        <authorList>
            <person name="Cheng M."/>
            <person name="Meng Q."/>
            <person name="Yang Y."/>
            <person name="Chu C."/>
            <person name="Yan X."/>
            <person name="He J."/>
            <person name="Li S."/>
        </authorList>
    </citation>
    <scope>NUCLEOTIDE SEQUENCE [LARGE SCALE GENOMIC DNA]</scope>
    <source>
        <strain evidence="2 3">DE-13</strain>
    </source>
</reference>
<evidence type="ECO:0000313" key="2">
    <source>
        <dbReference type="EMBL" id="ALR20943.1"/>
    </source>
</evidence>
<sequence>MARFDVAGFGPVLADHEGANGRHLVIDDPGGRIRLWLVEPRHYSGLVILVAPDADYPLRRAVADRVARRLQGAPAGRQPRAFLPTDFQRHRLTMLLRLLELLAAGLSTRELADETVYPGLGLHGSEWRSANERRQVQRLRDEAMHLTETGYLDLLRGR</sequence>
<dbReference type="AlphaFoldDB" id="A0A0S3EZS2"/>